<feature type="transmembrane region" description="Helical" evidence="1">
    <location>
        <begin position="124"/>
        <end position="145"/>
    </location>
</feature>
<comment type="caution">
    <text evidence="2">The sequence shown here is derived from an EMBL/GenBank/DDBJ whole genome shotgun (WGS) entry which is preliminary data.</text>
</comment>
<feature type="transmembrane region" description="Helical" evidence="1">
    <location>
        <begin position="53"/>
        <end position="73"/>
    </location>
</feature>
<keyword evidence="1" id="KW-0812">Transmembrane</keyword>
<dbReference type="RefSeq" id="WP_102373803.1">
    <property type="nucleotide sequence ID" value="NZ_JBBNOP010000010.1"/>
</dbReference>
<gene>
    <name evidence="2" type="ORF">AAA083_11470</name>
</gene>
<dbReference type="PROSITE" id="PS51257">
    <property type="entry name" value="PROKAR_LIPOPROTEIN"/>
    <property type="match status" value="1"/>
</dbReference>
<evidence type="ECO:0000256" key="1">
    <source>
        <dbReference type="SAM" id="Phobius"/>
    </source>
</evidence>
<organism evidence="2 3">
    <name type="scientific">Raoultibacter massiliensis</name>
    <dbReference type="NCBI Taxonomy" id="1852371"/>
    <lineage>
        <taxon>Bacteria</taxon>
        <taxon>Bacillati</taxon>
        <taxon>Actinomycetota</taxon>
        <taxon>Coriobacteriia</taxon>
        <taxon>Eggerthellales</taxon>
        <taxon>Eggerthellaceae</taxon>
        <taxon>Raoultibacter</taxon>
    </lineage>
</organism>
<feature type="transmembrane region" description="Helical" evidence="1">
    <location>
        <begin position="94"/>
        <end position="118"/>
    </location>
</feature>
<sequence length="151" mass="15711">MNEGKSSGGQVRKANKRTGAVTLSIGVACLLIALALGFNVGGLADAVPTVAKAVWGFAGCAAALLVCGIAALLHKPTPQELVSQGDERNKTIGALASTRAFELFSILIPIVALGLYSFDQITLVGMLVLIGVEVVAFVAYLIWIARIQRSM</sequence>
<keyword evidence="1" id="KW-0472">Membrane</keyword>
<dbReference type="EMBL" id="JBBNOP010000010">
    <property type="protein sequence ID" value="MEQ3363592.1"/>
    <property type="molecule type" value="Genomic_DNA"/>
</dbReference>
<name>A0ABV1JET5_9ACTN</name>
<keyword evidence="3" id="KW-1185">Reference proteome</keyword>
<evidence type="ECO:0000313" key="2">
    <source>
        <dbReference type="EMBL" id="MEQ3363592.1"/>
    </source>
</evidence>
<accession>A0ABV1JET5</accession>
<protein>
    <recommendedName>
        <fullName evidence="4">DUF2178 domain-containing protein</fullName>
    </recommendedName>
</protein>
<proteinExistence type="predicted"/>
<keyword evidence="1" id="KW-1133">Transmembrane helix</keyword>
<dbReference type="Proteomes" id="UP001487305">
    <property type="component" value="Unassembled WGS sequence"/>
</dbReference>
<feature type="transmembrane region" description="Helical" evidence="1">
    <location>
        <begin position="20"/>
        <end position="41"/>
    </location>
</feature>
<evidence type="ECO:0008006" key="4">
    <source>
        <dbReference type="Google" id="ProtNLM"/>
    </source>
</evidence>
<reference evidence="2 3" key="1">
    <citation type="submission" date="2024-04" db="EMBL/GenBank/DDBJ databases">
        <title>Human intestinal bacterial collection.</title>
        <authorList>
            <person name="Pauvert C."/>
            <person name="Hitch T.C.A."/>
            <person name="Clavel T."/>
        </authorList>
    </citation>
    <scope>NUCLEOTIDE SEQUENCE [LARGE SCALE GENOMIC DNA]</scope>
    <source>
        <strain evidence="2 3">CLA-KB-H42</strain>
    </source>
</reference>
<evidence type="ECO:0000313" key="3">
    <source>
        <dbReference type="Proteomes" id="UP001487305"/>
    </source>
</evidence>